<dbReference type="AlphaFoldDB" id="A0A0K1EE30"/>
<keyword evidence="3" id="KW-1185">Reference proteome</keyword>
<feature type="compositionally biased region" description="Gly residues" evidence="1">
    <location>
        <begin position="22"/>
        <end position="60"/>
    </location>
</feature>
<name>A0A0K1EE30_CHOCO</name>
<dbReference type="STRING" id="52.CMC5_032460"/>
<dbReference type="PANTHER" id="PTHR35580">
    <property type="entry name" value="CELL SURFACE GLYCOPROTEIN (S-LAYER PROTEIN)-LIKE PROTEIN"/>
    <property type="match status" value="1"/>
</dbReference>
<gene>
    <name evidence="2" type="ORF">CMC5_032460</name>
</gene>
<dbReference type="InterPro" id="IPR052918">
    <property type="entry name" value="Motility_Chemotaxis_Reg"/>
</dbReference>
<organism evidence="2 3">
    <name type="scientific">Chondromyces crocatus</name>
    <dbReference type="NCBI Taxonomy" id="52"/>
    <lineage>
        <taxon>Bacteria</taxon>
        <taxon>Pseudomonadati</taxon>
        <taxon>Myxococcota</taxon>
        <taxon>Polyangia</taxon>
        <taxon>Polyangiales</taxon>
        <taxon>Polyangiaceae</taxon>
        <taxon>Chondromyces</taxon>
    </lineage>
</organism>
<dbReference type="Gene3D" id="2.80.10.50">
    <property type="match status" value="1"/>
</dbReference>
<dbReference type="KEGG" id="ccro:CMC5_032460"/>
<dbReference type="SUPFAM" id="SSF101898">
    <property type="entry name" value="NHL repeat"/>
    <property type="match status" value="1"/>
</dbReference>
<evidence type="ECO:0000313" key="3">
    <source>
        <dbReference type="Proteomes" id="UP000067626"/>
    </source>
</evidence>
<evidence type="ECO:0000313" key="2">
    <source>
        <dbReference type="EMBL" id="AKT39099.1"/>
    </source>
</evidence>
<dbReference type="PANTHER" id="PTHR35580:SF1">
    <property type="entry name" value="PHYTASE-LIKE DOMAIN-CONTAINING PROTEIN"/>
    <property type="match status" value="1"/>
</dbReference>
<sequence>MVGALIIAACGHDWDAFDPRGGDTGTGMAGPGGMGPGAGAAGGSSPGVGGGGQGGEGGTPATGEVLWGRALTDDADDTPPPAVAVDGSGNVFVAGTFEGELKLDGVVVLTSEGERDAYVLKLDPSGALLWGRRIGGAGEQRAYGVAVDSQGGAILTGTYRGELGFETMELDGSMDHDMFLVRMNAAGEFVCPWTVGGAGEQLGSAVAAHGNDAVVAGMFFNTIELGAGDLTSQGDRDLFVARLDAQCNEVWSRVAGSADADYAWSVAVSGAGRVFLGVDSPGVLNLGSGSPPAAGEDDAIVAAFGPDGAPLWTQRYGDADAQWAPRLSTDPSGNVIGAGSLWGRMSVGSTTLESAGGPDIYVFKLDPDGQPQWARRFGDAMDQHAFATATDATGAVLVVGGLSGEVDFGGGPLVSAGSRDLLVLKLDRDGNHVWSRHAGDANFQEGTSVAVDASGHVVVGGGFSGTMVLGQTLVSTSGADAFVARLAP</sequence>
<evidence type="ECO:0000256" key="1">
    <source>
        <dbReference type="SAM" id="MobiDB-lite"/>
    </source>
</evidence>
<accession>A0A0K1EE30</accession>
<proteinExistence type="predicted"/>
<feature type="region of interest" description="Disordered" evidence="1">
    <location>
        <begin position="21"/>
        <end position="63"/>
    </location>
</feature>
<dbReference type="PATRIC" id="fig|52.7.peg.3570"/>
<dbReference type="Proteomes" id="UP000067626">
    <property type="component" value="Chromosome"/>
</dbReference>
<reference evidence="2 3" key="1">
    <citation type="submission" date="2015-07" db="EMBL/GenBank/DDBJ databases">
        <title>Genome analysis of myxobacterium Chondromyces crocatus Cm c5 reveals a high potential for natural compound synthesis and the genetic basis for the loss of fruiting body formation.</title>
        <authorList>
            <person name="Zaburannyi N."/>
            <person name="Bunk B."/>
            <person name="Maier J."/>
            <person name="Overmann J."/>
            <person name="Mueller R."/>
        </authorList>
    </citation>
    <scope>NUCLEOTIDE SEQUENCE [LARGE SCALE GENOMIC DNA]</scope>
    <source>
        <strain evidence="2 3">Cm c5</strain>
    </source>
</reference>
<protein>
    <submittedName>
        <fullName evidence="2">Uncharacterized protein</fullName>
    </submittedName>
</protein>
<dbReference type="EMBL" id="CP012159">
    <property type="protein sequence ID" value="AKT39099.1"/>
    <property type="molecule type" value="Genomic_DNA"/>
</dbReference>